<dbReference type="InterPro" id="IPR028082">
    <property type="entry name" value="Peripla_BP_I"/>
</dbReference>
<dbReference type="STRING" id="1236976.JCM16418_1855"/>
<sequence>MPTLKDIADVVGVSVSTVSRVLANEANRSVNTDTKQRIWDTATKLGYKHKNKVVEQPDTLRSVGCIVSTLQNRHYHPYFSVILDGIDQELAKHGYTMAYTYTQQDLKKPELLKQAVQANKVAGIILIEGIDAKSYSFIKKHVPTLVGIDVSDQSISNISYDRLNAAESAVTHLIEQGHRKILFIGGTGLSGHFEREKRFRGYKLALQRAEIMFDPALVMDANWEPNQAYEGMLAYLDANASALPTAVFAASDIMAMAAMRAISEKGYRIPQDFAIIGFDDNEPSQYTIPPLSTIHIPTFEIGVIAAKTLLQTIKDPYPLPVRISVPFDPMFRASSQWVVST</sequence>
<dbReference type="PANTHER" id="PTHR30146">
    <property type="entry name" value="LACI-RELATED TRANSCRIPTIONAL REPRESSOR"/>
    <property type="match status" value="1"/>
</dbReference>
<dbReference type="Gene3D" id="1.10.260.40">
    <property type="entry name" value="lambda repressor-like DNA-binding domains"/>
    <property type="match status" value="1"/>
</dbReference>
<evidence type="ECO:0000259" key="4">
    <source>
        <dbReference type="PROSITE" id="PS50932"/>
    </source>
</evidence>
<evidence type="ECO:0000313" key="5">
    <source>
        <dbReference type="EMBL" id="GAF07824.1"/>
    </source>
</evidence>
<dbReference type="PROSITE" id="PS00356">
    <property type="entry name" value="HTH_LACI_1"/>
    <property type="match status" value="1"/>
</dbReference>
<dbReference type="GO" id="GO:0003700">
    <property type="term" value="F:DNA-binding transcription factor activity"/>
    <property type="evidence" value="ECO:0007669"/>
    <property type="project" value="TreeGrafter"/>
</dbReference>
<dbReference type="PANTHER" id="PTHR30146:SF109">
    <property type="entry name" value="HTH-TYPE TRANSCRIPTIONAL REGULATOR GALS"/>
    <property type="match status" value="1"/>
</dbReference>
<dbReference type="CDD" id="cd01544">
    <property type="entry name" value="PBP1_GalR"/>
    <property type="match status" value="1"/>
</dbReference>
<dbReference type="Pfam" id="PF00356">
    <property type="entry name" value="LacI"/>
    <property type="match status" value="1"/>
</dbReference>
<dbReference type="EMBL" id="BAVZ01000004">
    <property type="protein sequence ID" value="GAF07824.1"/>
    <property type="molecule type" value="Genomic_DNA"/>
</dbReference>
<evidence type="ECO:0000256" key="2">
    <source>
        <dbReference type="ARBA" id="ARBA00023125"/>
    </source>
</evidence>
<gene>
    <name evidence="5" type="ORF">JCM16418_1855</name>
</gene>
<dbReference type="InterPro" id="IPR046335">
    <property type="entry name" value="LacI/GalR-like_sensor"/>
</dbReference>
<dbReference type="eggNOG" id="COG1609">
    <property type="taxonomic scope" value="Bacteria"/>
</dbReference>
<organism evidence="5 6">
    <name type="scientific">Paenibacillus pini JCM 16418</name>
    <dbReference type="NCBI Taxonomy" id="1236976"/>
    <lineage>
        <taxon>Bacteria</taxon>
        <taxon>Bacillati</taxon>
        <taxon>Bacillota</taxon>
        <taxon>Bacilli</taxon>
        <taxon>Bacillales</taxon>
        <taxon>Paenibacillaceae</taxon>
        <taxon>Paenibacillus</taxon>
    </lineage>
</organism>
<dbReference type="Pfam" id="PF13377">
    <property type="entry name" value="Peripla_BP_3"/>
    <property type="match status" value="1"/>
</dbReference>
<protein>
    <submittedName>
        <fullName evidence="5">Regulatory protein</fullName>
    </submittedName>
</protein>
<evidence type="ECO:0000313" key="6">
    <source>
        <dbReference type="Proteomes" id="UP000019364"/>
    </source>
</evidence>
<dbReference type="Proteomes" id="UP000019364">
    <property type="component" value="Unassembled WGS sequence"/>
</dbReference>
<evidence type="ECO:0000256" key="1">
    <source>
        <dbReference type="ARBA" id="ARBA00023015"/>
    </source>
</evidence>
<name>W7YZL0_9BACL</name>
<dbReference type="AlphaFoldDB" id="W7YZL0"/>
<comment type="caution">
    <text evidence="5">The sequence shown here is derived from an EMBL/GenBank/DDBJ whole genome shotgun (WGS) entry which is preliminary data.</text>
</comment>
<feature type="domain" description="HTH lacI-type" evidence="4">
    <location>
        <begin position="2"/>
        <end position="48"/>
    </location>
</feature>
<keyword evidence="2" id="KW-0238">DNA-binding</keyword>
<evidence type="ECO:0000256" key="3">
    <source>
        <dbReference type="ARBA" id="ARBA00023163"/>
    </source>
</evidence>
<dbReference type="SMART" id="SM00354">
    <property type="entry name" value="HTH_LACI"/>
    <property type="match status" value="1"/>
</dbReference>
<dbReference type="RefSeq" id="WP_036647591.1">
    <property type="nucleotide sequence ID" value="NZ_BAVZ01000004.1"/>
</dbReference>
<reference evidence="5 6" key="1">
    <citation type="journal article" date="2014" name="Genome Announc.">
        <title>Draft Genome Sequence of Paenibacillus pini JCM 16418T, Isolated from the Rhizosphere of Pine Tree.</title>
        <authorList>
            <person name="Yuki M."/>
            <person name="Oshima K."/>
            <person name="Suda W."/>
            <person name="Oshida Y."/>
            <person name="Kitamura K."/>
            <person name="Iida Y."/>
            <person name="Hattori M."/>
            <person name="Ohkuma M."/>
        </authorList>
    </citation>
    <scope>NUCLEOTIDE SEQUENCE [LARGE SCALE GENOMIC DNA]</scope>
    <source>
        <strain evidence="5 6">JCM 16418</strain>
    </source>
</reference>
<dbReference type="Gene3D" id="3.40.50.2300">
    <property type="match status" value="2"/>
</dbReference>
<keyword evidence="1" id="KW-0805">Transcription regulation</keyword>
<dbReference type="GO" id="GO:0000976">
    <property type="term" value="F:transcription cis-regulatory region binding"/>
    <property type="evidence" value="ECO:0007669"/>
    <property type="project" value="TreeGrafter"/>
</dbReference>
<keyword evidence="3" id="KW-0804">Transcription</keyword>
<dbReference type="PROSITE" id="PS50932">
    <property type="entry name" value="HTH_LACI_2"/>
    <property type="match status" value="1"/>
</dbReference>
<keyword evidence="6" id="KW-1185">Reference proteome</keyword>
<accession>W7YZL0</accession>
<dbReference type="SUPFAM" id="SSF47413">
    <property type="entry name" value="lambda repressor-like DNA-binding domains"/>
    <property type="match status" value="1"/>
</dbReference>
<proteinExistence type="predicted"/>
<dbReference type="InterPro" id="IPR010982">
    <property type="entry name" value="Lambda_DNA-bd_dom_sf"/>
</dbReference>
<dbReference type="SUPFAM" id="SSF53822">
    <property type="entry name" value="Periplasmic binding protein-like I"/>
    <property type="match status" value="1"/>
</dbReference>
<dbReference type="OrthoDB" id="43195at2"/>
<dbReference type="InterPro" id="IPR000843">
    <property type="entry name" value="HTH_LacI"/>
</dbReference>